<dbReference type="GO" id="GO:0005829">
    <property type="term" value="C:cytosol"/>
    <property type="evidence" value="ECO:0007669"/>
    <property type="project" value="TreeGrafter"/>
</dbReference>
<dbReference type="Proteomes" id="UP000271227">
    <property type="component" value="Unassembled WGS sequence"/>
</dbReference>
<evidence type="ECO:0000256" key="1">
    <source>
        <dbReference type="ARBA" id="ARBA00003788"/>
    </source>
</evidence>
<dbReference type="PANTHER" id="PTHR11773">
    <property type="entry name" value="GLYCINE DEHYDROGENASE, DECARBOXYLATING"/>
    <property type="match status" value="1"/>
</dbReference>
<evidence type="ECO:0000313" key="7">
    <source>
        <dbReference type="EMBL" id="RMB12071.1"/>
    </source>
</evidence>
<dbReference type="Gene3D" id="3.40.640.10">
    <property type="entry name" value="Type I PLP-dependent aspartate aminotransferase-like (Major domain)"/>
    <property type="match status" value="1"/>
</dbReference>
<dbReference type="GO" id="GO:0005960">
    <property type="term" value="C:glycine cleavage complex"/>
    <property type="evidence" value="ECO:0007669"/>
    <property type="project" value="TreeGrafter"/>
</dbReference>
<dbReference type="EC" id="1.4.4.2" evidence="2"/>
<keyword evidence="3" id="KW-0663">Pyridoxal phosphate</keyword>
<dbReference type="GO" id="GO:0030170">
    <property type="term" value="F:pyridoxal phosphate binding"/>
    <property type="evidence" value="ECO:0007669"/>
    <property type="project" value="TreeGrafter"/>
</dbReference>
<dbReference type="InterPro" id="IPR020581">
    <property type="entry name" value="GDC_P"/>
</dbReference>
<protein>
    <recommendedName>
        <fullName evidence="2">glycine dehydrogenase (aminomethyl-transferring)</fullName>
        <ecNumber evidence="2">1.4.4.2</ecNumber>
    </recommendedName>
</protein>
<sequence>MSKHPTLRRYQAPVWDEPLIMEMGAPGRRGAHFPVTETAIAELVGPAADLVPASMRRRTPPALPEMSEPDVLRHYLHLSQETLGMMGISLFGTCTMKYNPRLNEALAARPQVAETHPYQDPSTLQGTLEILYRFDELLQSLSGMDQFTFQPAGGADAAYTHVCLTRAYHAARGELGKRNQIITSIQSHPCNPATAAAAGFEVVTLMLDDNGYPSLDALKAAVSDRTAALMINNPDDMGIYNPDIKEWVRIVHEAGGLCFYDHANFNGVMSKIRARDLGFDACMFMLHKTFGVPKGGGGPAVGAYGCTAELAEYLPSPVVRRSGGLYELVSSGTGSVGKVREYLGNVHQVIKAYSWLRAMGAEGISEASDISVLVNNYMERELLKIRGITRSHPDVDGWRIEMTRYSLGQLHEDTGVTVADVQNRMVDFGIDAFWMSHEPWIVPHPFTPEAGEMWSKEDVDYWIAVLQRISDEAYTNPEIVKTAPHNQAIAKVKGDGLDDPDTWAMTWRAHKRKGGRRG</sequence>
<dbReference type="EMBL" id="REFR01000009">
    <property type="protein sequence ID" value="RMB12071.1"/>
    <property type="molecule type" value="Genomic_DNA"/>
</dbReference>
<dbReference type="Pfam" id="PF00266">
    <property type="entry name" value="Aminotran_5"/>
    <property type="match status" value="1"/>
</dbReference>
<dbReference type="OrthoDB" id="9801272at2"/>
<dbReference type="AlphaFoldDB" id="A0A3M0CR97"/>
<keyword evidence="4" id="KW-0560">Oxidoreductase</keyword>
<evidence type="ECO:0000256" key="5">
    <source>
        <dbReference type="ARBA" id="ARBA00049026"/>
    </source>
</evidence>
<dbReference type="GO" id="GO:0016594">
    <property type="term" value="F:glycine binding"/>
    <property type="evidence" value="ECO:0007669"/>
    <property type="project" value="TreeGrafter"/>
</dbReference>
<feature type="domain" description="Aminotransferase class V" evidence="6">
    <location>
        <begin position="169"/>
        <end position="412"/>
    </location>
</feature>
<accession>A0A3M0CR97</accession>
<organism evidence="7 8">
    <name type="scientific">Eilatimonas milleporae</name>
    <dbReference type="NCBI Taxonomy" id="911205"/>
    <lineage>
        <taxon>Bacteria</taxon>
        <taxon>Pseudomonadati</taxon>
        <taxon>Pseudomonadota</taxon>
        <taxon>Alphaproteobacteria</taxon>
        <taxon>Kordiimonadales</taxon>
        <taxon>Kordiimonadaceae</taxon>
        <taxon>Eilatimonas</taxon>
    </lineage>
</organism>
<dbReference type="InParanoid" id="A0A3M0CR97"/>
<evidence type="ECO:0000256" key="2">
    <source>
        <dbReference type="ARBA" id="ARBA00012134"/>
    </source>
</evidence>
<dbReference type="SUPFAM" id="SSF53383">
    <property type="entry name" value="PLP-dependent transferases"/>
    <property type="match status" value="1"/>
</dbReference>
<comment type="function">
    <text evidence="1">The glycine cleavage system catalyzes the degradation of glycine. The P protein binds the alpha-amino group of glycine through its pyridoxal phosphate cofactor; CO(2) is released and the remaining methylamine moiety is then transferred to the lipoamide cofactor of the H protein.</text>
</comment>
<dbReference type="RefSeq" id="WP_121937283.1">
    <property type="nucleotide sequence ID" value="NZ_REFR01000009.1"/>
</dbReference>
<keyword evidence="8" id="KW-1185">Reference proteome</keyword>
<dbReference type="GO" id="GO:0004375">
    <property type="term" value="F:glycine dehydrogenase (decarboxylating) activity"/>
    <property type="evidence" value="ECO:0007669"/>
    <property type="project" value="UniProtKB-EC"/>
</dbReference>
<dbReference type="InterPro" id="IPR000192">
    <property type="entry name" value="Aminotrans_V_dom"/>
</dbReference>
<comment type="catalytic activity">
    <reaction evidence="5">
        <text>N(6)-[(R)-lipoyl]-L-lysyl-[glycine-cleavage complex H protein] + glycine + H(+) = N(6)-[(R)-S(8)-aminomethyldihydrolipoyl]-L-lysyl-[glycine-cleavage complex H protein] + CO2</text>
        <dbReference type="Rhea" id="RHEA:24304"/>
        <dbReference type="Rhea" id="RHEA-COMP:10494"/>
        <dbReference type="Rhea" id="RHEA-COMP:10495"/>
        <dbReference type="ChEBI" id="CHEBI:15378"/>
        <dbReference type="ChEBI" id="CHEBI:16526"/>
        <dbReference type="ChEBI" id="CHEBI:57305"/>
        <dbReference type="ChEBI" id="CHEBI:83099"/>
        <dbReference type="ChEBI" id="CHEBI:83143"/>
        <dbReference type="EC" id="1.4.4.2"/>
    </reaction>
</comment>
<dbReference type="Gene3D" id="3.90.1150.10">
    <property type="entry name" value="Aspartate Aminotransferase, domain 1"/>
    <property type="match status" value="1"/>
</dbReference>
<dbReference type="PANTHER" id="PTHR11773:SF1">
    <property type="entry name" value="GLYCINE DEHYDROGENASE (DECARBOXYLATING), MITOCHONDRIAL"/>
    <property type="match status" value="1"/>
</dbReference>
<reference evidence="7 8" key="1">
    <citation type="submission" date="2018-10" db="EMBL/GenBank/DDBJ databases">
        <title>Genomic Encyclopedia of Archaeal and Bacterial Type Strains, Phase II (KMG-II): from individual species to whole genera.</title>
        <authorList>
            <person name="Goeker M."/>
        </authorList>
    </citation>
    <scope>NUCLEOTIDE SEQUENCE [LARGE SCALE GENOMIC DNA]</scope>
    <source>
        <strain evidence="7 8">DSM 25217</strain>
    </source>
</reference>
<evidence type="ECO:0000313" key="8">
    <source>
        <dbReference type="Proteomes" id="UP000271227"/>
    </source>
</evidence>
<dbReference type="Gene3D" id="6.20.440.10">
    <property type="match status" value="1"/>
</dbReference>
<comment type="caution">
    <text evidence="7">The sequence shown here is derived from an EMBL/GenBank/DDBJ whole genome shotgun (WGS) entry which is preliminary data.</text>
</comment>
<evidence type="ECO:0000256" key="3">
    <source>
        <dbReference type="ARBA" id="ARBA00022898"/>
    </source>
</evidence>
<evidence type="ECO:0000256" key="4">
    <source>
        <dbReference type="ARBA" id="ARBA00023002"/>
    </source>
</evidence>
<dbReference type="GO" id="GO:0019464">
    <property type="term" value="P:glycine decarboxylation via glycine cleavage system"/>
    <property type="evidence" value="ECO:0007669"/>
    <property type="project" value="TreeGrafter"/>
</dbReference>
<proteinExistence type="predicted"/>
<dbReference type="InterPro" id="IPR015421">
    <property type="entry name" value="PyrdxlP-dep_Trfase_major"/>
</dbReference>
<dbReference type="NCBIfam" id="NF003346">
    <property type="entry name" value="PRK04366.1"/>
    <property type="match status" value="1"/>
</dbReference>
<name>A0A3M0CR97_9PROT</name>
<gene>
    <name evidence="7" type="ORF">BXY39_0561</name>
</gene>
<dbReference type="InterPro" id="IPR015422">
    <property type="entry name" value="PyrdxlP-dep_Trfase_small"/>
</dbReference>
<evidence type="ECO:0000259" key="6">
    <source>
        <dbReference type="Pfam" id="PF00266"/>
    </source>
</evidence>
<dbReference type="InterPro" id="IPR015424">
    <property type="entry name" value="PyrdxlP-dep_Trfase"/>
</dbReference>